<accession>A0A9Q0KW83</accession>
<dbReference type="Gene3D" id="1.10.238.10">
    <property type="entry name" value="EF-hand"/>
    <property type="match status" value="2"/>
</dbReference>
<dbReference type="SMART" id="SM00054">
    <property type="entry name" value="EFh"/>
    <property type="match status" value="4"/>
</dbReference>
<dbReference type="Pfam" id="PF13202">
    <property type="entry name" value="EF-hand_5"/>
    <property type="match status" value="1"/>
</dbReference>
<dbReference type="InterPro" id="IPR018247">
    <property type="entry name" value="EF_Hand_1_Ca_BS"/>
</dbReference>
<evidence type="ECO:0000256" key="1">
    <source>
        <dbReference type="ARBA" id="ARBA00022837"/>
    </source>
</evidence>
<gene>
    <name evidence="3" type="ORF">NE237_008626</name>
</gene>
<proteinExistence type="predicted"/>
<dbReference type="GO" id="GO:0005509">
    <property type="term" value="F:calcium ion binding"/>
    <property type="evidence" value="ECO:0007669"/>
    <property type="project" value="InterPro"/>
</dbReference>
<feature type="domain" description="EF-hand" evidence="2">
    <location>
        <begin position="79"/>
        <end position="114"/>
    </location>
</feature>
<dbReference type="EMBL" id="JAMYWD010000002">
    <property type="protein sequence ID" value="KAJ4977846.1"/>
    <property type="molecule type" value="Genomic_DNA"/>
</dbReference>
<reference evidence="3" key="1">
    <citation type="journal article" date="2023" name="Plant J.">
        <title>The genome of the king protea, Protea cynaroides.</title>
        <authorList>
            <person name="Chang J."/>
            <person name="Duong T.A."/>
            <person name="Schoeman C."/>
            <person name="Ma X."/>
            <person name="Roodt D."/>
            <person name="Barker N."/>
            <person name="Li Z."/>
            <person name="Van de Peer Y."/>
            <person name="Mizrachi E."/>
        </authorList>
    </citation>
    <scope>NUCLEOTIDE SEQUENCE</scope>
    <source>
        <tissue evidence="3">Young leaves</tissue>
    </source>
</reference>
<dbReference type="PROSITE" id="PS00018">
    <property type="entry name" value="EF_HAND_1"/>
    <property type="match status" value="2"/>
</dbReference>
<dbReference type="InterPro" id="IPR011992">
    <property type="entry name" value="EF-hand-dom_pair"/>
</dbReference>
<evidence type="ECO:0000313" key="3">
    <source>
        <dbReference type="EMBL" id="KAJ4977846.1"/>
    </source>
</evidence>
<evidence type="ECO:0000259" key="2">
    <source>
        <dbReference type="PROSITE" id="PS50222"/>
    </source>
</evidence>
<organism evidence="3 4">
    <name type="scientific">Protea cynaroides</name>
    <dbReference type="NCBI Taxonomy" id="273540"/>
    <lineage>
        <taxon>Eukaryota</taxon>
        <taxon>Viridiplantae</taxon>
        <taxon>Streptophyta</taxon>
        <taxon>Embryophyta</taxon>
        <taxon>Tracheophyta</taxon>
        <taxon>Spermatophyta</taxon>
        <taxon>Magnoliopsida</taxon>
        <taxon>Proteales</taxon>
        <taxon>Proteaceae</taxon>
        <taxon>Protea</taxon>
    </lineage>
</organism>
<protein>
    <recommendedName>
        <fullName evidence="2">EF-hand domain-containing protein</fullName>
    </recommendedName>
</protein>
<dbReference type="PROSITE" id="PS50222">
    <property type="entry name" value="EF_HAND_2"/>
    <property type="match status" value="2"/>
</dbReference>
<dbReference type="Pfam" id="PF13499">
    <property type="entry name" value="EF-hand_7"/>
    <property type="match status" value="1"/>
</dbReference>
<keyword evidence="4" id="KW-1185">Reference proteome</keyword>
<dbReference type="OrthoDB" id="191686at2759"/>
<keyword evidence="1" id="KW-0106">Calcium</keyword>
<dbReference type="SUPFAM" id="SSF47473">
    <property type="entry name" value="EF-hand"/>
    <property type="match status" value="1"/>
</dbReference>
<name>A0A9Q0KW83_9MAGN</name>
<dbReference type="Proteomes" id="UP001141806">
    <property type="component" value="Unassembled WGS sequence"/>
</dbReference>
<dbReference type="AlphaFoldDB" id="A0A9Q0KW83"/>
<comment type="caution">
    <text evidence="3">The sequence shown here is derived from an EMBL/GenBank/DDBJ whole genome shotgun (WGS) entry which is preliminary data.</text>
</comment>
<sequence length="158" mass="17067">MAQLLNQEMQIFLLKFDTDGDGRISMDEIESFLKQNGNGNTAGSGANGAMTANDLDGNGYIDGLEEIAAFMNNRNMAQILNQEMQIFLQKFDTDGDGRISMDEIESFLKQNGNGNTAGSGANGAMTANDLDGNGYIDGPEEIAAFMKYAKDTWKGINV</sequence>
<dbReference type="InterPro" id="IPR002048">
    <property type="entry name" value="EF_hand_dom"/>
</dbReference>
<evidence type="ECO:0000313" key="4">
    <source>
        <dbReference type="Proteomes" id="UP001141806"/>
    </source>
</evidence>
<feature type="domain" description="EF-hand" evidence="2">
    <location>
        <begin position="4"/>
        <end position="39"/>
    </location>
</feature>